<dbReference type="GO" id="GO:0042284">
    <property type="term" value="F:sphingolipid delta-4 desaturase activity"/>
    <property type="evidence" value="ECO:0007669"/>
    <property type="project" value="TreeGrafter"/>
</dbReference>
<gene>
    <name evidence="3" type="ORF">JBS370_LOCUS16041</name>
    <name evidence="2" type="ORF">ZHD862_LOCUS11678</name>
</gene>
<protein>
    <recommendedName>
        <fullName evidence="1">Sphingolipid delta4-desaturase N-terminal domain-containing protein</fullName>
    </recommendedName>
</protein>
<evidence type="ECO:0000259" key="1">
    <source>
        <dbReference type="SMART" id="SM01269"/>
    </source>
</evidence>
<dbReference type="GO" id="GO:0016020">
    <property type="term" value="C:membrane"/>
    <property type="evidence" value="ECO:0007669"/>
    <property type="project" value="GOC"/>
</dbReference>
<comment type="caution">
    <text evidence="2">The sequence shown here is derived from an EMBL/GenBank/DDBJ whole genome shotgun (WGS) entry which is preliminary data.</text>
</comment>
<dbReference type="Proteomes" id="UP000663836">
    <property type="component" value="Unassembled WGS sequence"/>
</dbReference>
<name>A0A814FSF5_9BILA</name>
<feature type="domain" description="Sphingolipid delta4-desaturase N-terminal" evidence="1">
    <location>
        <begin position="4"/>
        <end position="37"/>
    </location>
</feature>
<dbReference type="GO" id="GO:0046513">
    <property type="term" value="P:ceramide biosynthetic process"/>
    <property type="evidence" value="ECO:0007669"/>
    <property type="project" value="TreeGrafter"/>
</dbReference>
<dbReference type="Pfam" id="PF08557">
    <property type="entry name" value="Lipid_DES"/>
    <property type="match status" value="1"/>
</dbReference>
<dbReference type="AlphaFoldDB" id="A0A814FSF5"/>
<sequence length="166" mass="20112">MNFFYYVYTDEPHVTRRKEICKKYPEIKQLMGHDWHINTSISISITLKKYHLDHHRFQGHIIYDTDILTHLEIFLFSSRFGYETYSYYGPLNAITYNVGYHNERKQKKKLYLEVNLPKVRKIASEYYNNLPCYTSWIKVLYDFVMNDNVDPWARITRSTKLGHVRV</sequence>
<dbReference type="EMBL" id="CAJNOT010000446">
    <property type="protein sequence ID" value="CAF0984361.1"/>
    <property type="molecule type" value="Genomic_DNA"/>
</dbReference>
<proteinExistence type="predicted"/>
<dbReference type="PANTHER" id="PTHR12879:SF8">
    <property type="entry name" value="SPHINGOLIPID DELTA(4)-DESATURASE DES1"/>
    <property type="match status" value="1"/>
</dbReference>
<dbReference type="InterPro" id="IPR013866">
    <property type="entry name" value="Sphingolipid_d4-desaturase_N"/>
</dbReference>
<organism evidence="2 4">
    <name type="scientific">Rotaria sordida</name>
    <dbReference type="NCBI Taxonomy" id="392033"/>
    <lineage>
        <taxon>Eukaryota</taxon>
        <taxon>Metazoa</taxon>
        <taxon>Spiralia</taxon>
        <taxon>Gnathifera</taxon>
        <taxon>Rotifera</taxon>
        <taxon>Eurotatoria</taxon>
        <taxon>Bdelloidea</taxon>
        <taxon>Philodinida</taxon>
        <taxon>Philodinidae</taxon>
        <taxon>Rotaria</taxon>
    </lineage>
</organism>
<evidence type="ECO:0000313" key="4">
    <source>
        <dbReference type="Proteomes" id="UP000663864"/>
    </source>
</evidence>
<dbReference type="EMBL" id="CAJOBD010001579">
    <property type="protein sequence ID" value="CAF3814019.1"/>
    <property type="molecule type" value="Genomic_DNA"/>
</dbReference>
<reference evidence="2" key="1">
    <citation type="submission" date="2021-02" db="EMBL/GenBank/DDBJ databases">
        <authorList>
            <person name="Nowell W R."/>
        </authorList>
    </citation>
    <scope>NUCLEOTIDE SEQUENCE</scope>
</reference>
<dbReference type="PANTHER" id="PTHR12879">
    <property type="entry name" value="SPHINGOLIPID DELTA 4 DESATURASE/C-4 HYDROXYLASE PROTEIN DES2"/>
    <property type="match status" value="1"/>
</dbReference>
<dbReference type="Proteomes" id="UP000663864">
    <property type="component" value="Unassembled WGS sequence"/>
</dbReference>
<evidence type="ECO:0000313" key="2">
    <source>
        <dbReference type="EMBL" id="CAF0984361.1"/>
    </source>
</evidence>
<evidence type="ECO:0000313" key="3">
    <source>
        <dbReference type="EMBL" id="CAF3814019.1"/>
    </source>
</evidence>
<accession>A0A814FSF5</accession>
<dbReference type="SMART" id="SM01269">
    <property type="entry name" value="Lipid_DES"/>
    <property type="match status" value="1"/>
</dbReference>